<feature type="region of interest" description="Disordered" evidence="1">
    <location>
        <begin position="57"/>
        <end position="145"/>
    </location>
</feature>
<organism evidence="2 3">
    <name type="scientific">Nicotiana attenuata</name>
    <name type="common">Coyote tobacco</name>
    <dbReference type="NCBI Taxonomy" id="49451"/>
    <lineage>
        <taxon>Eukaryota</taxon>
        <taxon>Viridiplantae</taxon>
        <taxon>Streptophyta</taxon>
        <taxon>Embryophyta</taxon>
        <taxon>Tracheophyta</taxon>
        <taxon>Spermatophyta</taxon>
        <taxon>Magnoliopsida</taxon>
        <taxon>eudicotyledons</taxon>
        <taxon>Gunneridae</taxon>
        <taxon>Pentapetalae</taxon>
        <taxon>asterids</taxon>
        <taxon>lamiids</taxon>
        <taxon>Solanales</taxon>
        <taxon>Solanaceae</taxon>
        <taxon>Nicotianoideae</taxon>
        <taxon>Nicotianeae</taxon>
        <taxon>Nicotiana</taxon>
    </lineage>
</organism>
<dbReference type="Gramene" id="OIT28998">
    <property type="protein sequence ID" value="OIT28998"/>
    <property type="gene ID" value="A4A49_29453"/>
</dbReference>
<protein>
    <submittedName>
        <fullName evidence="2">Uncharacterized protein</fullName>
    </submittedName>
</protein>
<feature type="compositionally biased region" description="Acidic residues" evidence="1">
    <location>
        <begin position="131"/>
        <end position="145"/>
    </location>
</feature>
<dbReference type="Proteomes" id="UP000187609">
    <property type="component" value="Unassembled WGS sequence"/>
</dbReference>
<proteinExistence type="predicted"/>
<comment type="caution">
    <text evidence="2">The sequence shown here is derived from an EMBL/GenBank/DDBJ whole genome shotgun (WGS) entry which is preliminary data.</text>
</comment>
<evidence type="ECO:0000313" key="2">
    <source>
        <dbReference type="EMBL" id="OIT28998.1"/>
    </source>
</evidence>
<dbReference type="EMBL" id="MJEQ01001886">
    <property type="protein sequence ID" value="OIT28998.1"/>
    <property type="molecule type" value="Genomic_DNA"/>
</dbReference>
<name>A0A314KIE2_NICAT</name>
<accession>A0A314KIE2</accession>
<reference evidence="2" key="1">
    <citation type="submission" date="2016-11" db="EMBL/GenBank/DDBJ databases">
        <title>The genome of Nicotiana attenuata.</title>
        <authorList>
            <person name="Xu S."/>
            <person name="Brockmoeller T."/>
            <person name="Gaquerel E."/>
            <person name="Navarro A."/>
            <person name="Kuhl H."/>
            <person name="Gase K."/>
            <person name="Ling Z."/>
            <person name="Zhou W."/>
            <person name="Kreitzer C."/>
            <person name="Stanke M."/>
            <person name="Tang H."/>
            <person name="Lyons E."/>
            <person name="Pandey P."/>
            <person name="Pandey S.P."/>
            <person name="Timmermann B."/>
            <person name="Baldwin I.T."/>
        </authorList>
    </citation>
    <scope>NUCLEOTIDE SEQUENCE [LARGE SCALE GENOMIC DNA]</scope>
    <source>
        <strain evidence="2">UT</strain>
    </source>
</reference>
<keyword evidence="3" id="KW-1185">Reference proteome</keyword>
<gene>
    <name evidence="2" type="ORF">A4A49_29453</name>
</gene>
<feature type="compositionally biased region" description="Acidic residues" evidence="1">
    <location>
        <begin position="83"/>
        <end position="95"/>
    </location>
</feature>
<feature type="compositionally biased region" description="Polar residues" evidence="1">
    <location>
        <begin position="100"/>
        <end position="115"/>
    </location>
</feature>
<evidence type="ECO:0000256" key="1">
    <source>
        <dbReference type="SAM" id="MobiDB-lite"/>
    </source>
</evidence>
<sequence>MDYTREIGLTNVAELYICPVDRIDKLINILTDKDILDICNQLEDGDTLEIYVTHDAPLSVHDPVENGESVSCSKASAKRPIEVQEDEEVDNEDADDIHWTSDSSAASDGNPSDDGNASDGAAYNSSTSDDVVCDDAGNEGEVDID</sequence>
<dbReference type="AlphaFoldDB" id="A0A314KIE2"/>
<evidence type="ECO:0000313" key="3">
    <source>
        <dbReference type="Proteomes" id="UP000187609"/>
    </source>
</evidence>